<dbReference type="Gene3D" id="2.130.10.10">
    <property type="entry name" value="YVTN repeat-like/Quinoprotein amine dehydrogenase"/>
    <property type="match status" value="1"/>
</dbReference>
<dbReference type="Pfam" id="PF00400">
    <property type="entry name" value="WD40"/>
    <property type="match status" value="5"/>
</dbReference>
<keyword evidence="8" id="KW-0811">Translocation</keyword>
<evidence type="ECO:0000256" key="1">
    <source>
        <dbReference type="ARBA" id="ARBA00004567"/>
    </source>
</evidence>
<keyword evidence="10" id="KW-0539">Nucleus</keyword>
<keyword evidence="4 11" id="KW-0853">WD repeat</keyword>
<keyword evidence="13" id="KW-1185">Reference proteome</keyword>
<evidence type="ECO:0000313" key="12">
    <source>
        <dbReference type="EMBL" id="CAG9330705.1"/>
    </source>
</evidence>
<evidence type="ECO:0000256" key="6">
    <source>
        <dbReference type="ARBA" id="ARBA00022816"/>
    </source>
</evidence>
<protein>
    <recommendedName>
        <fullName evidence="14">Protein SEC13 homolog</fullName>
    </recommendedName>
</protein>
<comment type="caution">
    <text evidence="12">The sequence shown here is derived from an EMBL/GenBank/DDBJ whole genome shotgun (WGS) entry which is preliminary data.</text>
</comment>
<keyword evidence="6" id="KW-0509">mRNA transport</keyword>
<dbReference type="InterPro" id="IPR001680">
    <property type="entry name" value="WD40_rpt"/>
</dbReference>
<comment type="subcellular location">
    <subcellularLocation>
        <location evidence="1">Nucleus</location>
        <location evidence="1">Nuclear pore complex</location>
    </subcellularLocation>
</comment>
<sequence length="309" mass="34614">MSGSFDTRHEGAINDAQFDYYGRQLATCSQDGHIKIFLTKEDDQMQQVANLQHHQGSVLALSWSHPKFGSLLASCGVDRKVLVWKEMSSNSWNVVYEYDNHEGPINCIAWGPWEYDLTLLAGSLDGSVSVISRTSEDRWEAMKFTAHEGGVYAVSWAPATSLSLLESEESYLVKRFVSGGADNLVKVWTWADEHYDCTPLDLHTRCVRDVAWCPSLGMARDMFASCSEDATVAIWTNSSDSGKWKSKCVLKLKYPIWRVSWSVAGNVLAVSAYDNITRLLKEAPDETWEVVSTINENGQQSNEDHIQLG</sequence>
<dbReference type="PANTHER" id="PTHR11024:SF2">
    <property type="entry name" value="PROTEIN SEC13 HOMOLOG"/>
    <property type="match status" value="1"/>
</dbReference>
<evidence type="ECO:0000256" key="5">
    <source>
        <dbReference type="ARBA" id="ARBA00022737"/>
    </source>
</evidence>
<dbReference type="PROSITE" id="PS50082">
    <property type="entry name" value="WD_REPEATS_2"/>
    <property type="match status" value="1"/>
</dbReference>
<accession>A0AAU9JV29</accession>
<dbReference type="EMBL" id="CAJZBQ010000052">
    <property type="protein sequence ID" value="CAG9330705.1"/>
    <property type="molecule type" value="Genomic_DNA"/>
</dbReference>
<name>A0AAU9JV29_9CILI</name>
<reference evidence="12" key="1">
    <citation type="submission" date="2021-09" db="EMBL/GenBank/DDBJ databases">
        <authorList>
            <consortium name="AG Swart"/>
            <person name="Singh M."/>
            <person name="Singh A."/>
            <person name="Seah K."/>
            <person name="Emmerich C."/>
        </authorList>
    </citation>
    <scope>NUCLEOTIDE SEQUENCE</scope>
    <source>
        <strain evidence="12">ATCC30299</strain>
    </source>
</reference>
<dbReference type="InterPro" id="IPR015943">
    <property type="entry name" value="WD40/YVTN_repeat-like_dom_sf"/>
</dbReference>
<evidence type="ECO:0000256" key="11">
    <source>
        <dbReference type="PROSITE-ProRule" id="PRU00221"/>
    </source>
</evidence>
<evidence type="ECO:0000256" key="7">
    <source>
        <dbReference type="ARBA" id="ARBA00022927"/>
    </source>
</evidence>
<dbReference type="Proteomes" id="UP001162131">
    <property type="component" value="Unassembled WGS sequence"/>
</dbReference>
<dbReference type="GO" id="GO:0031080">
    <property type="term" value="C:nuclear pore outer ring"/>
    <property type="evidence" value="ECO:0007669"/>
    <property type="project" value="TreeGrafter"/>
</dbReference>
<evidence type="ECO:0000256" key="3">
    <source>
        <dbReference type="ARBA" id="ARBA00022448"/>
    </source>
</evidence>
<dbReference type="GO" id="GO:0006606">
    <property type="term" value="P:protein import into nucleus"/>
    <property type="evidence" value="ECO:0007669"/>
    <property type="project" value="TreeGrafter"/>
</dbReference>
<dbReference type="AlphaFoldDB" id="A0AAU9JV29"/>
<dbReference type="GO" id="GO:0030127">
    <property type="term" value="C:COPII vesicle coat"/>
    <property type="evidence" value="ECO:0007669"/>
    <property type="project" value="TreeGrafter"/>
</dbReference>
<keyword evidence="7" id="KW-0653">Protein transport</keyword>
<dbReference type="GO" id="GO:0090114">
    <property type="term" value="P:COPII-coated vesicle budding"/>
    <property type="evidence" value="ECO:0007669"/>
    <property type="project" value="TreeGrafter"/>
</dbReference>
<dbReference type="InterPro" id="IPR036322">
    <property type="entry name" value="WD40_repeat_dom_sf"/>
</dbReference>
<dbReference type="SUPFAM" id="SSF50978">
    <property type="entry name" value="WD40 repeat-like"/>
    <property type="match status" value="1"/>
</dbReference>
<evidence type="ECO:0000256" key="10">
    <source>
        <dbReference type="ARBA" id="ARBA00023242"/>
    </source>
</evidence>
<organism evidence="12 13">
    <name type="scientific">Blepharisma stoltei</name>
    <dbReference type="NCBI Taxonomy" id="1481888"/>
    <lineage>
        <taxon>Eukaryota</taxon>
        <taxon>Sar</taxon>
        <taxon>Alveolata</taxon>
        <taxon>Ciliophora</taxon>
        <taxon>Postciliodesmatophora</taxon>
        <taxon>Heterotrichea</taxon>
        <taxon>Heterotrichida</taxon>
        <taxon>Blepharismidae</taxon>
        <taxon>Blepharisma</taxon>
    </lineage>
</organism>
<proteinExistence type="inferred from homology"/>
<keyword evidence="3" id="KW-0813">Transport</keyword>
<dbReference type="SMART" id="SM00320">
    <property type="entry name" value="WD40"/>
    <property type="match status" value="6"/>
</dbReference>
<feature type="repeat" description="WD" evidence="11">
    <location>
        <begin position="51"/>
        <end position="85"/>
    </location>
</feature>
<comment type="similarity">
    <text evidence="2">Belongs to the WD repeat SEC13 family.</text>
</comment>
<evidence type="ECO:0000256" key="2">
    <source>
        <dbReference type="ARBA" id="ARBA00010102"/>
    </source>
</evidence>
<evidence type="ECO:0000256" key="4">
    <source>
        <dbReference type="ARBA" id="ARBA00022574"/>
    </source>
</evidence>
<dbReference type="PANTHER" id="PTHR11024">
    <property type="entry name" value="NUCLEAR PORE COMPLEX PROTEIN SEC13 / SEH1 FAMILY MEMBER"/>
    <property type="match status" value="1"/>
</dbReference>
<evidence type="ECO:0000256" key="9">
    <source>
        <dbReference type="ARBA" id="ARBA00023132"/>
    </source>
</evidence>
<dbReference type="GO" id="GO:0051028">
    <property type="term" value="P:mRNA transport"/>
    <property type="evidence" value="ECO:0007669"/>
    <property type="project" value="UniProtKB-KW"/>
</dbReference>
<evidence type="ECO:0000256" key="8">
    <source>
        <dbReference type="ARBA" id="ARBA00023010"/>
    </source>
</evidence>
<dbReference type="GO" id="GO:0005198">
    <property type="term" value="F:structural molecule activity"/>
    <property type="evidence" value="ECO:0007669"/>
    <property type="project" value="InterPro"/>
</dbReference>
<gene>
    <name evidence="12" type="ORF">BSTOLATCC_MIC52121</name>
</gene>
<keyword evidence="5" id="KW-0677">Repeat</keyword>
<evidence type="ECO:0000313" key="13">
    <source>
        <dbReference type="Proteomes" id="UP001162131"/>
    </source>
</evidence>
<evidence type="ECO:0008006" key="14">
    <source>
        <dbReference type="Google" id="ProtNLM"/>
    </source>
</evidence>
<keyword evidence="9" id="KW-0906">Nuclear pore complex</keyword>
<dbReference type="InterPro" id="IPR037363">
    <property type="entry name" value="Sec13/Seh1_fam"/>
</dbReference>